<organism evidence="3 4">
    <name type="scientific">Linnemannia gamsii</name>
    <dbReference type="NCBI Taxonomy" id="64522"/>
    <lineage>
        <taxon>Eukaryota</taxon>
        <taxon>Fungi</taxon>
        <taxon>Fungi incertae sedis</taxon>
        <taxon>Mucoromycota</taxon>
        <taxon>Mortierellomycotina</taxon>
        <taxon>Mortierellomycetes</taxon>
        <taxon>Mortierellales</taxon>
        <taxon>Mortierellaceae</taxon>
        <taxon>Linnemannia</taxon>
    </lineage>
</organism>
<accession>A0ABQ7JS43</accession>
<feature type="chain" id="PRO_5045710537" evidence="2">
    <location>
        <begin position="25"/>
        <end position="223"/>
    </location>
</feature>
<evidence type="ECO:0000256" key="1">
    <source>
        <dbReference type="SAM" id="MobiDB-lite"/>
    </source>
</evidence>
<gene>
    <name evidence="3" type="ORF">BGZ96_011705</name>
</gene>
<dbReference type="EMBL" id="JAAAIM010000838">
    <property type="protein sequence ID" value="KAG0283924.1"/>
    <property type="molecule type" value="Genomic_DNA"/>
</dbReference>
<evidence type="ECO:0000313" key="3">
    <source>
        <dbReference type="EMBL" id="KAG0283924.1"/>
    </source>
</evidence>
<sequence length="223" mass="22173">MKPTFSSIALVSLACLQYLAGTTAAQSTTTTASGAPAGTPSSTGSAVVPTPTVPVWVNTPGLEVKSVMDGMTAIQNSFVSISASLRDGRPMNSILITVAKKDGSGNTTIADIKEANLVSSNRLWNVTATNFPAGPYVLNMIVTAGTANATGATGAAPQPTTGVTPPPAVGGTPSIFYWRANVDVRVPPAPGTGTSGAVSGRIGSIAGYTVAAGVALLGSLLVL</sequence>
<dbReference type="Proteomes" id="UP001194696">
    <property type="component" value="Unassembled WGS sequence"/>
</dbReference>
<evidence type="ECO:0000313" key="4">
    <source>
        <dbReference type="Proteomes" id="UP001194696"/>
    </source>
</evidence>
<dbReference type="PROSITE" id="PS51257">
    <property type="entry name" value="PROKAR_LIPOPROTEIN"/>
    <property type="match status" value="1"/>
</dbReference>
<keyword evidence="2" id="KW-0732">Signal</keyword>
<proteinExistence type="predicted"/>
<evidence type="ECO:0000256" key="2">
    <source>
        <dbReference type="SAM" id="SignalP"/>
    </source>
</evidence>
<comment type="caution">
    <text evidence="3">The sequence shown here is derived from an EMBL/GenBank/DDBJ whole genome shotgun (WGS) entry which is preliminary data.</text>
</comment>
<feature type="signal peptide" evidence="2">
    <location>
        <begin position="1"/>
        <end position="24"/>
    </location>
</feature>
<reference evidence="3 4" key="1">
    <citation type="journal article" date="2020" name="Fungal Divers.">
        <title>Resolving the Mortierellaceae phylogeny through synthesis of multi-gene phylogenetics and phylogenomics.</title>
        <authorList>
            <person name="Vandepol N."/>
            <person name="Liber J."/>
            <person name="Desiro A."/>
            <person name="Na H."/>
            <person name="Kennedy M."/>
            <person name="Barry K."/>
            <person name="Grigoriev I.V."/>
            <person name="Miller A.N."/>
            <person name="O'Donnell K."/>
            <person name="Stajich J.E."/>
            <person name="Bonito G."/>
        </authorList>
    </citation>
    <scope>NUCLEOTIDE SEQUENCE [LARGE SCALE GENOMIC DNA]</scope>
    <source>
        <strain evidence="3 4">AD045</strain>
    </source>
</reference>
<feature type="region of interest" description="Disordered" evidence="1">
    <location>
        <begin position="29"/>
        <end position="50"/>
    </location>
</feature>
<protein>
    <submittedName>
        <fullName evidence="3">Uncharacterized protein</fullName>
    </submittedName>
</protein>
<keyword evidence="4" id="KW-1185">Reference proteome</keyword>
<name>A0ABQ7JS43_9FUNG</name>